<accession>F3ZT17</accession>
<dbReference type="Proteomes" id="UP000018439">
    <property type="component" value="Chromosome"/>
</dbReference>
<dbReference type="Gene3D" id="3.40.50.720">
    <property type="entry name" value="NAD(P)-binding Rossmann-like Domain"/>
    <property type="match status" value="1"/>
</dbReference>
<dbReference type="SUPFAM" id="SSF51735">
    <property type="entry name" value="NAD(P)-binding Rossmann-fold domains"/>
    <property type="match status" value="1"/>
</dbReference>
<feature type="domain" description="Shikimate dehydrogenase substrate binding N-terminal" evidence="4">
    <location>
        <begin position="6"/>
        <end position="87"/>
    </location>
</feature>
<dbReference type="GO" id="GO:0009073">
    <property type="term" value="P:aromatic amino acid family biosynthetic process"/>
    <property type="evidence" value="ECO:0007669"/>
    <property type="project" value="UniProtKB-KW"/>
</dbReference>
<keyword evidence="3" id="KW-0057">Aromatic amino acid biosynthesis</keyword>
<dbReference type="InterPro" id="IPR036291">
    <property type="entry name" value="NAD(P)-bd_dom_sf"/>
</dbReference>
<dbReference type="InterPro" id="IPR046346">
    <property type="entry name" value="Aminoacid_DH-like_N_sf"/>
</dbReference>
<reference evidence="5 6" key="1">
    <citation type="journal article" date="2011" name="Stand. Genomic Sci.">
        <title>Non-contiguous finished genome sequence of Bacteroides coprosuis type strain (PC139).</title>
        <authorList>
            <person name="Land M."/>
            <person name="Held B."/>
            <person name="Gronow S."/>
            <person name="Abt B."/>
            <person name="Lucas S."/>
            <person name="Del Rio T.G."/>
            <person name="Nolan M."/>
            <person name="Tice H."/>
            <person name="Cheng J.F."/>
            <person name="Pitluck S."/>
            <person name="Liolios K."/>
            <person name="Pagani I."/>
            <person name="Ivanova N."/>
            <person name="Mavromatis K."/>
            <person name="Mikhailova N."/>
            <person name="Pati A."/>
            <person name="Tapia R."/>
            <person name="Han C."/>
            <person name="Goodwin L."/>
            <person name="Chen A."/>
            <person name="Palaniappan K."/>
            <person name="Hauser L."/>
            <person name="Brambilla E.M."/>
            <person name="Rohde M."/>
            <person name="Goker M."/>
            <person name="Detter J.C."/>
            <person name="Woyke T."/>
            <person name="Bristow J."/>
            <person name="Eisen J.A."/>
            <person name="Markowitz V."/>
            <person name="Hugenholtz P."/>
            <person name="Kyrpides N.C."/>
            <person name="Klenk H.P."/>
            <person name="Lapidus A."/>
        </authorList>
    </citation>
    <scope>NUCLEOTIDE SEQUENCE</scope>
    <source>
        <strain evidence="5 6">DSM 18011</strain>
    </source>
</reference>
<dbReference type="Gene3D" id="3.40.50.10860">
    <property type="entry name" value="Leucine Dehydrogenase, chain A, domain 1"/>
    <property type="match status" value="1"/>
</dbReference>
<organism evidence="5 6">
    <name type="scientific">Bacteroides coprosuis DSM 18011</name>
    <dbReference type="NCBI Taxonomy" id="679937"/>
    <lineage>
        <taxon>Bacteria</taxon>
        <taxon>Pseudomonadati</taxon>
        <taxon>Bacteroidota</taxon>
        <taxon>Bacteroidia</taxon>
        <taxon>Bacteroidales</taxon>
        <taxon>Bacteroidaceae</taxon>
        <taxon>Bacteroides</taxon>
    </lineage>
</organism>
<proteinExistence type="predicted"/>
<dbReference type="HOGENOM" id="CLU_044063_4_1_10"/>
<name>F3ZT17_9BACE</name>
<dbReference type="GO" id="GO:0019632">
    <property type="term" value="P:shikimate metabolic process"/>
    <property type="evidence" value="ECO:0007669"/>
    <property type="project" value="TreeGrafter"/>
</dbReference>
<sequence length="248" mass="27786">MQTFGLIGYPLGHSFSQNFFSSKFQNEGIDAQYLNFEIPTIEDLTAILKTHSSLQGFNVTIPYKEKIIPFLSGISDEAKAIGAVNVVRVVKNNHGEKSLIGYNSDVFGFVESIRPLLKPHNQKALVLGTGGASKAVHYGLQKMGIKTLSVSRNKKEKSITYEEVNALLLNEYQIIVNCTPLGMHPKTKEKPQIPYHLINESHLLYDLVYNPEITSFLKEGIDRGAITKNGLDMLHLQAIKAWEIWNEL</sequence>
<dbReference type="InterPro" id="IPR022893">
    <property type="entry name" value="Shikimate_DH_fam"/>
</dbReference>
<dbReference type="GO" id="GO:0005829">
    <property type="term" value="C:cytosol"/>
    <property type="evidence" value="ECO:0007669"/>
    <property type="project" value="TreeGrafter"/>
</dbReference>
<gene>
    <name evidence="5" type="ORF">Bcop_0763</name>
</gene>
<dbReference type="SUPFAM" id="SSF53223">
    <property type="entry name" value="Aminoacid dehydrogenase-like, N-terminal domain"/>
    <property type="match status" value="1"/>
</dbReference>
<keyword evidence="6" id="KW-1185">Reference proteome</keyword>
<dbReference type="CDD" id="cd01065">
    <property type="entry name" value="NAD_bind_Shikimate_DH"/>
    <property type="match status" value="1"/>
</dbReference>
<dbReference type="STRING" id="679937.Bcop_0763"/>
<comment type="pathway">
    <text evidence="1">Metabolic intermediate biosynthesis; chorismate biosynthesis; chorismate from D-erythrose 4-phosphate and phosphoenolpyruvate: step 4/7.</text>
</comment>
<evidence type="ECO:0000313" key="5">
    <source>
        <dbReference type="EMBL" id="EGJ70979.1"/>
    </source>
</evidence>
<keyword evidence="2" id="KW-0560">Oxidoreductase</keyword>
<evidence type="ECO:0000313" key="6">
    <source>
        <dbReference type="Proteomes" id="UP000018439"/>
    </source>
</evidence>
<dbReference type="eggNOG" id="COG0169">
    <property type="taxonomic scope" value="Bacteria"/>
</dbReference>
<dbReference type="GO" id="GO:0009423">
    <property type="term" value="P:chorismate biosynthetic process"/>
    <property type="evidence" value="ECO:0007669"/>
    <property type="project" value="TreeGrafter"/>
</dbReference>
<dbReference type="GO" id="GO:0050661">
    <property type="term" value="F:NADP binding"/>
    <property type="evidence" value="ECO:0007669"/>
    <property type="project" value="TreeGrafter"/>
</dbReference>
<dbReference type="InterPro" id="IPR013708">
    <property type="entry name" value="Shikimate_DH-bd_N"/>
</dbReference>
<dbReference type="PANTHER" id="PTHR21089">
    <property type="entry name" value="SHIKIMATE DEHYDROGENASE"/>
    <property type="match status" value="1"/>
</dbReference>
<dbReference type="GO" id="GO:0004764">
    <property type="term" value="F:shikimate 3-dehydrogenase (NADP+) activity"/>
    <property type="evidence" value="ECO:0007669"/>
    <property type="project" value="InterPro"/>
</dbReference>
<dbReference type="EMBL" id="CM001167">
    <property type="protein sequence ID" value="EGJ70979.1"/>
    <property type="molecule type" value="Genomic_DNA"/>
</dbReference>
<dbReference type="Pfam" id="PF08501">
    <property type="entry name" value="Shikimate_dh_N"/>
    <property type="match status" value="1"/>
</dbReference>
<protein>
    <submittedName>
        <fullName evidence="5">Shikimate dehydrogenase substrate binding domain protein</fullName>
    </submittedName>
</protein>
<dbReference type="PANTHER" id="PTHR21089:SF1">
    <property type="entry name" value="BIFUNCTIONAL 3-DEHYDROQUINATE DEHYDRATASE_SHIKIMATE DEHYDROGENASE, CHLOROPLASTIC"/>
    <property type="match status" value="1"/>
</dbReference>
<evidence type="ECO:0000256" key="1">
    <source>
        <dbReference type="ARBA" id="ARBA00004871"/>
    </source>
</evidence>
<dbReference type="OrthoDB" id="9792692at2"/>
<dbReference type="AlphaFoldDB" id="F3ZT17"/>
<evidence type="ECO:0000256" key="3">
    <source>
        <dbReference type="ARBA" id="ARBA00023141"/>
    </source>
</evidence>
<keyword evidence="3" id="KW-0028">Amino-acid biosynthesis</keyword>
<evidence type="ECO:0000259" key="4">
    <source>
        <dbReference type="Pfam" id="PF08501"/>
    </source>
</evidence>
<evidence type="ECO:0000256" key="2">
    <source>
        <dbReference type="ARBA" id="ARBA00023002"/>
    </source>
</evidence>